<accession>K1PPW2</accession>
<dbReference type="InParanoid" id="K1PPW2"/>
<gene>
    <name evidence="1" type="ORF">CGI_10009025</name>
</gene>
<protein>
    <submittedName>
        <fullName evidence="1">Uncharacterized protein</fullName>
    </submittedName>
</protein>
<name>K1PPW2_MAGGI</name>
<dbReference type="EMBL" id="JH819121">
    <property type="protein sequence ID" value="EKC23643.1"/>
    <property type="molecule type" value="Genomic_DNA"/>
</dbReference>
<sequence length="82" mass="9213">MAASCHSNSRQKGFRQVPGAHSYNWYVYFFSAYAQSSRNYLNNFDFSYEGCPKSSWTHVILFKITAPLSGKGGSFGDLNKAD</sequence>
<dbReference type="AlphaFoldDB" id="K1PPW2"/>
<organism evidence="1">
    <name type="scientific">Magallana gigas</name>
    <name type="common">Pacific oyster</name>
    <name type="synonym">Crassostrea gigas</name>
    <dbReference type="NCBI Taxonomy" id="29159"/>
    <lineage>
        <taxon>Eukaryota</taxon>
        <taxon>Metazoa</taxon>
        <taxon>Spiralia</taxon>
        <taxon>Lophotrochozoa</taxon>
        <taxon>Mollusca</taxon>
        <taxon>Bivalvia</taxon>
        <taxon>Autobranchia</taxon>
        <taxon>Pteriomorphia</taxon>
        <taxon>Ostreida</taxon>
        <taxon>Ostreoidea</taxon>
        <taxon>Ostreidae</taxon>
        <taxon>Magallana</taxon>
    </lineage>
</organism>
<proteinExistence type="predicted"/>
<evidence type="ECO:0000313" key="1">
    <source>
        <dbReference type="EMBL" id="EKC23643.1"/>
    </source>
</evidence>
<dbReference type="HOGENOM" id="CLU_2560508_0_0_1"/>
<reference evidence="1" key="1">
    <citation type="journal article" date="2012" name="Nature">
        <title>The oyster genome reveals stress adaptation and complexity of shell formation.</title>
        <authorList>
            <person name="Zhang G."/>
            <person name="Fang X."/>
            <person name="Guo X."/>
            <person name="Li L."/>
            <person name="Luo R."/>
            <person name="Xu F."/>
            <person name="Yang P."/>
            <person name="Zhang L."/>
            <person name="Wang X."/>
            <person name="Qi H."/>
            <person name="Xiong Z."/>
            <person name="Que H."/>
            <person name="Xie Y."/>
            <person name="Holland P.W."/>
            <person name="Paps J."/>
            <person name="Zhu Y."/>
            <person name="Wu F."/>
            <person name="Chen Y."/>
            <person name="Wang J."/>
            <person name="Peng C."/>
            <person name="Meng J."/>
            <person name="Yang L."/>
            <person name="Liu J."/>
            <person name="Wen B."/>
            <person name="Zhang N."/>
            <person name="Huang Z."/>
            <person name="Zhu Q."/>
            <person name="Feng Y."/>
            <person name="Mount A."/>
            <person name="Hedgecock D."/>
            <person name="Xu Z."/>
            <person name="Liu Y."/>
            <person name="Domazet-Loso T."/>
            <person name="Du Y."/>
            <person name="Sun X."/>
            <person name="Zhang S."/>
            <person name="Liu B."/>
            <person name="Cheng P."/>
            <person name="Jiang X."/>
            <person name="Li J."/>
            <person name="Fan D."/>
            <person name="Wang W."/>
            <person name="Fu W."/>
            <person name="Wang T."/>
            <person name="Wang B."/>
            <person name="Zhang J."/>
            <person name="Peng Z."/>
            <person name="Li Y."/>
            <person name="Li N."/>
            <person name="Wang J."/>
            <person name="Chen M."/>
            <person name="He Y."/>
            <person name="Tan F."/>
            <person name="Song X."/>
            <person name="Zheng Q."/>
            <person name="Huang R."/>
            <person name="Yang H."/>
            <person name="Du X."/>
            <person name="Chen L."/>
            <person name="Yang M."/>
            <person name="Gaffney P.M."/>
            <person name="Wang S."/>
            <person name="Luo L."/>
            <person name="She Z."/>
            <person name="Ming Y."/>
            <person name="Huang W."/>
            <person name="Zhang S."/>
            <person name="Huang B."/>
            <person name="Zhang Y."/>
            <person name="Qu T."/>
            <person name="Ni P."/>
            <person name="Miao G."/>
            <person name="Wang J."/>
            <person name="Wang Q."/>
            <person name="Steinberg C.E."/>
            <person name="Wang H."/>
            <person name="Li N."/>
            <person name="Qian L."/>
            <person name="Zhang G."/>
            <person name="Li Y."/>
            <person name="Yang H."/>
            <person name="Liu X."/>
            <person name="Wang J."/>
            <person name="Yin Y."/>
            <person name="Wang J."/>
        </authorList>
    </citation>
    <scope>NUCLEOTIDE SEQUENCE [LARGE SCALE GENOMIC DNA]</scope>
    <source>
        <strain evidence="1">05x7-T-G4-1.051#20</strain>
    </source>
</reference>